<name>A0A7Y0Q2T2_9FIRM</name>
<comment type="caution">
    <text evidence="2">The sequence shown here is derived from an EMBL/GenBank/DDBJ whole genome shotgun (WGS) entry which is preliminary data.</text>
</comment>
<dbReference type="Proteomes" id="UP000533476">
    <property type="component" value="Unassembled WGS sequence"/>
</dbReference>
<gene>
    <name evidence="2" type="ORF">HIJ39_07605</name>
</gene>
<evidence type="ECO:0000256" key="1">
    <source>
        <dbReference type="SAM" id="MobiDB-lite"/>
    </source>
</evidence>
<protein>
    <submittedName>
        <fullName evidence="2">Uncharacterized protein</fullName>
    </submittedName>
</protein>
<evidence type="ECO:0000313" key="3">
    <source>
        <dbReference type="Proteomes" id="UP000533476"/>
    </source>
</evidence>
<feature type="region of interest" description="Disordered" evidence="1">
    <location>
        <begin position="61"/>
        <end position="114"/>
    </location>
</feature>
<dbReference type="EMBL" id="JABBVZ010000018">
    <property type="protein sequence ID" value="NMP22216.1"/>
    <property type="molecule type" value="Genomic_DNA"/>
</dbReference>
<accession>A0A7Y0Q2T2</accession>
<reference evidence="2 3" key="1">
    <citation type="submission" date="2020-04" db="EMBL/GenBank/DDBJ databases">
        <authorList>
            <person name="Zhang R."/>
            <person name="Schippers A."/>
        </authorList>
    </citation>
    <scope>NUCLEOTIDE SEQUENCE [LARGE SCALE GENOMIC DNA]</scope>
    <source>
        <strain evidence="2 3">DSM 109850</strain>
    </source>
</reference>
<dbReference type="AlphaFoldDB" id="A0A7Y0Q2T2"/>
<proteinExistence type="predicted"/>
<organism evidence="2 3">
    <name type="scientific">Sulfobacillus harzensis</name>
    <dbReference type="NCBI Taxonomy" id="2729629"/>
    <lineage>
        <taxon>Bacteria</taxon>
        <taxon>Bacillati</taxon>
        <taxon>Bacillota</taxon>
        <taxon>Clostridia</taxon>
        <taxon>Eubacteriales</taxon>
        <taxon>Clostridiales Family XVII. Incertae Sedis</taxon>
        <taxon>Sulfobacillus</taxon>
    </lineage>
</organism>
<keyword evidence="3" id="KW-1185">Reference proteome</keyword>
<evidence type="ECO:0000313" key="2">
    <source>
        <dbReference type="EMBL" id="NMP22216.1"/>
    </source>
</evidence>
<sequence length="254" mass="28606">MAYEWRCADCGQAWPEEGRGSYVLTAGQHMKRQEHQPLGLIDTDTGEILVSGSINRNAAEKLGIIERPDRSRKKNKPAPPDAETMPLDAETPAPSSPRPMSQPQPLGGSDPAMSGEIKKTRQSVESLGPGDPKDQVVGFEVQWPLWALSFFNILRGDFRDENDQPYAWSTKDFVRFVLDVYRHACHTLVRKMAEDRMHQYTAAERTLMVQSMISTAEAMPASQFLEQMAQHVEANDPVWARMLRMQARTHQEGA</sequence>
<dbReference type="RefSeq" id="WP_169098313.1">
    <property type="nucleotide sequence ID" value="NZ_JABBVZ010000018.1"/>
</dbReference>